<dbReference type="Gene3D" id="3.30.70.270">
    <property type="match status" value="1"/>
</dbReference>
<dbReference type="InterPro" id="IPR021109">
    <property type="entry name" value="Peptidase_aspartic_dom_sf"/>
</dbReference>
<evidence type="ECO:0000256" key="2">
    <source>
        <dbReference type="ARBA" id="ARBA00022801"/>
    </source>
</evidence>
<accession>A0A8C9PR07</accession>
<dbReference type="PROSITE" id="PS00141">
    <property type="entry name" value="ASP_PROTEASE"/>
    <property type="match status" value="1"/>
</dbReference>
<dbReference type="GO" id="GO:0004190">
    <property type="term" value="F:aspartic-type endopeptidase activity"/>
    <property type="evidence" value="ECO:0007669"/>
    <property type="project" value="InterPro"/>
</dbReference>
<dbReference type="Pfam" id="PF00077">
    <property type="entry name" value="RVP"/>
    <property type="match status" value="1"/>
</dbReference>
<dbReference type="InterPro" id="IPR000477">
    <property type="entry name" value="RT_dom"/>
</dbReference>
<evidence type="ECO:0000259" key="4">
    <source>
        <dbReference type="PROSITE" id="PS50175"/>
    </source>
</evidence>
<dbReference type="Proteomes" id="UP000694422">
    <property type="component" value="Unplaced"/>
</dbReference>
<name>A0A8C9PR07_SPEDA</name>
<keyword evidence="2" id="KW-0378">Hydrolase</keyword>
<dbReference type="SUPFAM" id="SSF56672">
    <property type="entry name" value="DNA/RNA polymerases"/>
    <property type="match status" value="1"/>
</dbReference>
<keyword evidence="7" id="KW-1185">Reference proteome</keyword>
<evidence type="ECO:0000313" key="6">
    <source>
        <dbReference type="Ensembl" id="ENSSDAP00000012140.1"/>
    </source>
</evidence>
<dbReference type="PROSITE" id="PS50878">
    <property type="entry name" value="RT_POL"/>
    <property type="match status" value="1"/>
</dbReference>
<reference evidence="6" key="2">
    <citation type="submission" date="2025-09" db="UniProtKB">
        <authorList>
            <consortium name="Ensembl"/>
        </authorList>
    </citation>
    <scope>IDENTIFICATION</scope>
</reference>
<feature type="region of interest" description="Disordered" evidence="3">
    <location>
        <begin position="375"/>
        <end position="397"/>
    </location>
</feature>
<dbReference type="Gene3D" id="3.10.10.10">
    <property type="entry name" value="HIV Type 1 Reverse Transcriptase, subunit A, domain 1"/>
    <property type="match status" value="1"/>
</dbReference>
<dbReference type="SUPFAM" id="SSF50630">
    <property type="entry name" value="Acid proteases"/>
    <property type="match status" value="1"/>
</dbReference>
<evidence type="ECO:0000259" key="5">
    <source>
        <dbReference type="PROSITE" id="PS50878"/>
    </source>
</evidence>
<dbReference type="InterPro" id="IPR001969">
    <property type="entry name" value="Aspartic_peptidase_AS"/>
</dbReference>
<reference evidence="6" key="1">
    <citation type="submission" date="2025-08" db="UniProtKB">
        <authorList>
            <consortium name="Ensembl"/>
        </authorList>
    </citation>
    <scope>IDENTIFICATION</scope>
</reference>
<evidence type="ECO:0000256" key="1">
    <source>
        <dbReference type="ARBA" id="ARBA00010879"/>
    </source>
</evidence>
<dbReference type="PROSITE" id="PS50175">
    <property type="entry name" value="ASP_PROT_RETROV"/>
    <property type="match status" value="1"/>
</dbReference>
<evidence type="ECO:0000256" key="3">
    <source>
        <dbReference type="SAM" id="MobiDB-lite"/>
    </source>
</evidence>
<dbReference type="AlphaFoldDB" id="A0A8C9PR07"/>
<dbReference type="InterPro" id="IPR043128">
    <property type="entry name" value="Rev_trsase/Diguanyl_cyclase"/>
</dbReference>
<dbReference type="InterPro" id="IPR043502">
    <property type="entry name" value="DNA/RNA_pol_sf"/>
</dbReference>
<feature type="domain" description="Reverse transcriptase" evidence="5">
    <location>
        <begin position="184"/>
        <end position="378"/>
    </location>
</feature>
<dbReference type="Pfam" id="PF00078">
    <property type="entry name" value="RVT_1"/>
    <property type="match status" value="1"/>
</dbReference>
<proteinExistence type="inferred from homology"/>
<dbReference type="Ensembl" id="ENSSDAT00000013725.1">
    <property type="protein sequence ID" value="ENSSDAP00000012140.1"/>
    <property type="gene ID" value="ENSSDAG00000010940.1"/>
</dbReference>
<dbReference type="Gene3D" id="2.40.70.10">
    <property type="entry name" value="Acid Proteases"/>
    <property type="match status" value="1"/>
</dbReference>
<dbReference type="InterPro" id="IPR018061">
    <property type="entry name" value="Retropepsins"/>
</dbReference>
<sequence>MTYFLPRVTFLVDGRFITFLLDTGAAFSVLREYWGPTTPSKTPIVGVGGKQIFPRKTPPLSCYMQGSLLSFTHSFLVMSHCPTPLLGRDILSLLKVTIHISPHISPTSHFLMMFLGADTPPSHTLPQLSKPVNPEVWDTTTPSMAKCSPIHIVLRDPSRYISQPQYPLTTTALLGLEPIIQDLLRKGYLRPTHSPFNTPILAVKKPNGSYRLVQDLRLVNSSVVPIHPLVPNPYTLLSQIPATTTHFSVLDLKDAFFSIPLSSESQDIFAFTWTDPHTRHSRQLTWTVLPQGFRDSPHLFGQVLAQDLTSFHPTCPDSTLLQYVDDLLLCSPSWEHSQSHTAQLLNFLADKGYRVSLHKPHRAGDVAQAVARSPGMRAARVRSSAPHTNKDVVSAEN</sequence>
<organism evidence="6 7">
    <name type="scientific">Spermophilus dauricus</name>
    <name type="common">Daurian ground squirrel</name>
    <dbReference type="NCBI Taxonomy" id="99837"/>
    <lineage>
        <taxon>Eukaryota</taxon>
        <taxon>Metazoa</taxon>
        <taxon>Chordata</taxon>
        <taxon>Craniata</taxon>
        <taxon>Vertebrata</taxon>
        <taxon>Euteleostomi</taxon>
        <taxon>Mammalia</taxon>
        <taxon>Eutheria</taxon>
        <taxon>Euarchontoglires</taxon>
        <taxon>Glires</taxon>
        <taxon>Rodentia</taxon>
        <taxon>Sciuromorpha</taxon>
        <taxon>Sciuridae</taxon>
        <taxon>Xerinae</taxon>
        <taxon>Marmotini</taxon>
        <taxon>Spermophilus</taxon>
    </lineage>
</organism>
<dbReference type="InterPro" id="IPR051320">
    <property type="entry name" value="Viral_Replic_Matur_Polypro"/>
</dbReference>
<dbReference type="PANTHER" id="PTHR33064">
    <property type="entry name" value="POL PROTEIN"/>
    <property type="match status" value="1"/>
</dbReference>
<dbReference type="PANTHER" id="PTHR33064:SF36">
    <property type="entry name" value="CCHC-TYPE DOMAIN-CONTAINING PROTEIN"/>
    <property type="match status" value="1"/>
</dbReference>
<evidence type="ECO:0000313" key="7">
    <source>
        <dbReference type="Proteomes" id="UP000694422"/>
    </source>
</evidence>
<feature type="domain" description="Peptidase A2" evidence="4">
    <location>
        <begin position="17"/>
        <end position="90"/>
    </location>
</feature>
<dbReference type="InterPro" id="IPR001995">
    <property type="entry name" value="Peptidase_A2_cat"/>
</dbReference>
<comment type="similarity">
    <text evidence="1">Belongs to the beta type-B retroviral polymerase family. HERV class-II K(HML-2) pol subfamily.</text>
</comment>
<dbReference type="GO" id="GO:0006508">
    <property type="term" value="P:proteolysis"/>
    <property type="evidence" value="ECO:0007669"/>
    <property type="project" value="InterPro"/>
</dbReference>
<protein>
    <submittedName>
        <fullName evidence="6">Uncharacterized protein</fullName>
    </submittedName>
</protein>